<dbReference type="PANTHER" id="PTHR46601:SF2">
    <property type="entry name" value="UBIQUITIN-LIKE PROTEASE FAMILY PROFILE DOMAIN-CONTAINING PROTEIN"/>
    <property type="match status" value="1"/>
</dbReference>
<sequence>MTDRERRHAKKQWRNEKKALRKRQEKAIEFKRTLVTPPSSPEQNQKGMSRQKQQALKHQNKEKAKVYRDNKLKEIEISNLKRKVYSCRKRLNRLKEKSVKRALFNFQVLIQQLKQKNEKEQKREKNRLARNIAGPIIKKYGLKQETFRLIVINIDKHRSRRKPCLTRRVKEKVHAFYLREDNSRIITGMKSTVTKRKQKKQKRKLWDSLKCLHRKFLSEGNTKPSYTVFARLRPFWVLFPCEADRNTCLCKICDNINLMVNALHKADVLSSNKVDDVVKETVCDECTYECMYGLCDTCKDRKVNIDDKTLDKTVSWSQWPIKKEKRLLKDVKERVISFTVKETENDKASDKKIKDYLKMPKKENLQNKEL</sequence>
<dbReference type="EMBL" id="CP111021">
    <property type="protein sequence ID" value="WAR17067.1"/>
    <property type="molecule type" value="Genomic_DNA"/>
</dbReference>
<evidence type="ECO:0000256" key="2">
    <source>
        <dbReference type="SAM" id="MobiDB-lite"/>
    </source>
</evidence>
<evidence type="ECO:0000313" key="4">
    <source>
        <dbReference type="Proteomes" id="UP001164746"/>
    </source>
</evidence>
<feature type="region of interest" description="Disordered" evidence="2">
    <location>
        <begin position="1"/>
        <end position="65"/>
    </location>
</feature>
<gene>
    <name evidence="3" type="ORF">MAR_031661</name>
</gene>
<organism evidence="3 4">
    <name type="scientific">Mya arenaria</name>
    <name type="common">Soft-shell clam</name>
    <dbReference type="NCBI Taxonomy" id="6604"/>
    <lineage>
        <taxon>Eukaryota</taxon>
        <taxon>Metazoa</taxon>
        <taxon>Spiralia</taxon>
        <taxon>Lophotrochozoa</taxon>
        <taxon>Mollusca</taxon>
        <taxon>Bivalvia</taxon>
        <taxon>Autobranchia</taxon>
        <taxon>Heteroconchia</taxon>
        <taxon>Euheterodonta</taxon>
        <taxon>Imparidentia</taxon>
        <taxon>Neoheterodontei</taxon>
        <taxon>Myida</taxon>
        <taxon>Myoidea</taxon>
        <taxon>Myidae</taxon>
        <taxon>Mya</taxon>
    </lineage>
</organism>
<keyword evidence="1" id="KW-0175">Coiled coil</keyword>
<evidence type="ECO:0000256" key="1">
    <source>
        <dbReference type="SAM" id="Coils"/>
    </source>
</evidence>
<reference evidence="3" key="1">
    <citation type="submission" date="2022-11" db="EMBL/GenBank/DDBJ databases">
        <title>Centuries of genome instability and evolution in soft-shell clam transmissible cancer (bioRxiv).</title>
        <authorList>
            <person name="Hart S.F.M."/>
            <person name="Yonemitsu M.A."/>
            <person name="Giersch R.M."/>
            <person name="Beal B.F."/>
            <person name="Arriagada G."/>
            <person name="Davis B.W."/>
            <person name="Ostrander E.A."/>
            <person name="Goff S.P."/>
            <person name="Metzger M.J."/>
        </authorList>
    </citation>
    <scope>NUCLEOTIDE SEQUENCE</scope>
    <source>
        <strain evidence="3">MELC-2E11</strain>
        <tissue evidence="3">Siphon/mantle</tissue>
    </source>
</reference>
<protein>
    <submittedName>
        <fullName evidence="3">Uncharacterized protein</fullName>
    </submittedName>
</protein>
<keyword evidence="4" id="KW-1185">Reference proteome</keyword>
<feature type="coiled-coil region" evidence="1">
    <location>
        <begin position="77"/>
        <end position="130"/>
    </location>
</feature>
<evidence type="ECO:0000313" key="3">
    <source>
        <dbReference type="EMBL" id="WAR17067.1"/>
    </source>
</evidence>
<accession>A0ABY7F7S2</accession>
<dbReference type="Proteomes" id="UP001164746">
    <property type="component" value="Chromosome 10"/>
</dbReference>
<feature type="compositionally biased region" description="Polar residues" evidence="2">
    <location>
        <begin position="41"/>
        <end position="57"/>
    </location>
</feature>
<name>A0ABY7F7S2_MYAAR</name>
<dbReference type="PANTHER" id="PTHR46601">
    <property type="entry name" value="ULP_PROTEASE DOMAIN-CONTAINING PROTEIN"/>
    <property type="match status" value="1"/>
</dbReference>
<proteinExistence type="predicted"/>